<feature type="region of interest" description="Leucine repeat II (LRII)" evidence="3">
    <location>
        <begin position="403"/>
        <end position="435"/>
    </location>
</feature>
<dbReference type="PANTHER" id="PTHR31636">
    <property type="entry name" value="OSJNBA0084A10.13 PROTEIN-RELATED"/>
    <property type="match status" value="1"/>
</dbReference>
<organism evidence="5 6">
    <name type="scientific">Digitaria exilis</name>
    <dbReference type="NCBI Taxonomy" id="1010633"/>
    <lineage>
        <taxon>Eukaryota</taxon>
        <taxon>Viridiplantae</taxon>
        <taxon>Streptophyta</taxon>
        <taxon>Embryophyta</taxon>
        <taxon>Tracheophyta</taxon>
        <taxon>Spermatophyta</taxon>
        <taxon>Magnoliopsida</taxon>
        <taxon>Liliopsida</taxon>
        <taxon>Poales</taxon>
        <taxon>Poaceae</taxon>
        <taxon>PACMAD clade</taxon>
        <taxon>Panicoideae</taxon>
        <taxon>Panicodae</taxon>
        <taxon>Paniceae</taxon>
        <taxon>Anthephorinae</taxon>
        <taxon>Digitaria</taxon>
    </lineage>
</organism>
<dbReference type="PROSITE" id="PS50985">
    <property type="entry name" value="GRAS"/>
    <property type="match status" value="1"/>
</dbReference>
<comment type="caution">
    <text evidence="3">Lacks conserved residue(s) required for the propagation of feature annotation.</text>
</comment>
<comment type="similarity">
    <text evidence="3">Belongs to the GRAS family.</text>
</comment>
<keyword evidence="1" id="KW-0805">Transcription regulation</keyword>
<name>A0A835BJK0_9POAL</name>
<keyword evidence="2" id="KW-0804">Transcription</keyword>
<protein>
    <recommendedName>
        <fullName evidence="7">Scarecrow-like protein 9</fullName>
    </recommendedName>
</protein>
<dbReference type="Proteomes" id="UP000636709">
    <property type="component" value="Unassembled WGS sequence"/>
</dbReference>
<feature type="compositionally biased region" description="Basic and acidic residues" evidence="4">
    <location>
        <begin position="165"/>
        <end position="182"/>
    </location>
</feature>
<feature type="region of interest" description="SAW" evidence="3">
    <location>
        <begin position="542"/>
        <end position="616"/>
    </location>
</feature>
<evidence type="ECO:0000256" key="2">
    <source>
        <dbReference type="ARBA" id="ARBA00023163"/>
    </source>
</evidence>
<sequence length="616" mass="70144">MATTPEEFFAEGLMKPSPPSPSIFVELPRMPDDNHQGFLSPSDLMLRYISHKLIEEDIEEKNLCQYSNHPALLEAEQSFAEILSSQSFGANNSDIVNKAIIEGANVLLQGDQITLSTTFSKDVDAVEQFFKGMEEAHRFLPANSFKMDEQVNQMFREGSNHSGINKRDNRDEHPEKEAGKARKAVTIREELKQIGIHEMLDGTILHGYETYIRDMEKLRINEVTDEKKKKKKTKVGSKKARDMVDLSTLLIRCAREMVMENYMMAAELLQQIKQHASATGDATERLAQCFAKGLEARLVGKGMQLWKLLMAEHPIMDILNAYKALVTACCLDIVSFNFYSMTIMDAMVGKRRLHIVDYGMHFGFQWAGLMHCLANRDGPPPEVKITVIRRAELRIYPSQQIEEQWCQLRKCATELGLPFKLHVITKKMDEVCIKDLSNDIDEVLVVSDLCHFSSLTDESIFFDYPSPRDTVLSNIRKMRPDVFIQSIVNSSYGSSFLSRFREALSYYMALFDMLDATMPRDSESRLVLEQGLIGRCALNSIACEGVNLVYRPEKYSQWQARNQRAGLRQLPLKQNIVEVLKEKVKHRSHKDSFILRTTNGCCKGGWGESSLLTLHG</sequence>
<feature type="short sequence motif" description="VHIID" evidence="3">
    <location>
        <begin position="353"/>
        <end position="357"/>
    </location>
</feature>
<feature type="region of interest" description="Disordered" evidence="4">
    <location>
        <begin position="157"/>
        <end position="182"/>
    </location>
</feature>
<evidence type="ECO:0000313" key="5">
    <source>
        <dbReference type="EMBL" id="KAF8699772.1"/>
    </source>
</evidence>
<comment type="caution">
    <text evidence="5">The sequence shown here is derived from an EMBL/GenBank/DDBJ whole genome shotgun (WGS) entry which is preliminary data.</text>
</comment>
<evidence type="ECO:0000256" key="1">
    <source>
        <dbReference type="ARBA" id="ARBA00023015"/>
    </source>
</evidence>
<keyword evidence="6" id="KW-1185">Reference proteome</keyword>
<proteinExistence type="inferred from homology"/>
<reference evidence="5" key="1">
    <citation type="submission" date="2020-07" db="EMBL/GenBank/DDBJ databases">
        <title>Genome sequence and genetic diversity analysis of an under-domesticated orphan crop, white fonio (Digitaria exilis).</title>
        <authorList>
            <person name="Bennetzen J.L."/>
            <person name="Chen S."/>
            <person name="Ma X."/>
            <person name="Wang X."/>
            <person name="Yssel A.E.J."/>
            <person name="Chaluvadi S.R."/>
            <person name="Johnson M."/>
            <person name="Gangashetty P."/>
            <person name="Hamidou F."/>
            <person name="Sanogo M.D."/>
            <person name="Zwaenepoel A."/>
            <person name="Wallace J."/>
            <person name="Van De Peer Y."/>
            <person name="Van Deynze A."/>
        </authorList>
    </citation>
    <scope>NUCLEOTIDE SEQUENCE</scope>
    <source>
        <tissue evidence="5">Leaves</tissue>
    </source>
</reference>
<dbReference type="Pfam" id="PF03514">
    <property type="entry name" value="GRAS"/>
    <property type="match status" value="1"/>
</dbReference>
<dbReference type="EMBL" id="JACEFO010001834">
    <property type="protein sequence ID" value="KAF8699772.1"/>
    <property type="molecule type" value="Genomic_DNA"/>
</dbReference>
<evidence type="ECO:0000313" key="6">
    <source>
        <dbReference type="Proteomes" id="UP000636709"/>
    </source>
</evidence>
<evidence type="ECO:0008006" key="7">
    <source>
        <dbReference type="Google" id="ProtNLM"/>
    </source>
</evidence>
<evidence type="ECO:0000256" key="4">
    <source>
        <dbReference type="SAM" id="MobiDB-lite"/>
    </source>
</evidence>
<dbReference type="InterPro" id="IPR005202">
    <property type="entry name" value="TF_GRAS"/>
</dbReference>
<accession>A0A835BJK0</accession>
<feature type="region of interest" description="VHIID" evidence="3">
    <location>
        <begin position="322"/>
        <end position="387"/>
    </location>
</feature>
<gene>
    <name evidence="5" type="ORF">HU200_034651</name>
</gene>
<dbReference type="AlphaFoldDB" id="A0A835BJK0"/>
<dbReference type="OrthoDB" id="607278at2759"/>
<evidence type="ECO:0000256" key="3">
    <source>
        <dbReference type="PROSITE-ProRule" id="PRU01191"/>
    </source>
</evidence>